<dbReference type="Proteomes" id="UP001465976">
    <property type="component" value="Unassembled WGS sequence"/>
</dbReference>
<feature type="region of interest" description="Disordered" evidence="1">
    <location>
        <begin position="93"/>
        <end position="151"/>
    </location>
</feature>
<name>A0ABR3F839_9AGAR</name>
<feature type="compositionally biased region" description="Basic and acidic residues" evidence="1">
    <location>
        <begin position="344"/>
        <end position="353"/>
    </location>
</feature>
<evidence type="ECO:0000313" key="3">
    <source>
        <dbReference type="Proteomes" id="UP001465976"/>
    </source>
</evidence>
<gene>
    <name evidence="2" type="ORF">V5O48_010539</name>
</gene>
<feature type="region of interest" description="Disordered" evidence="1">
    <location>
        <begin position="327"/>
        <end position="353"/>
    </location>
</feature>
<evidence type="ECO:0000256" key="1">
    <source>
        <dbReference type="SAM" id="MobiDB-lite"/>
    </source>
</evidence>
<protein>
    <submittedName>
        <fullName evidence="2">Uncharacterized protein</fullName>
    </submittedName>
</protein>
<dbReference type="EMBL" id="JBAHYK010000773">
    <property type="protein sequence ID" value="KAL0571423.1"/>
    <property type="molecule type" value="Genomic_DNA"/>
</dbReference>
<keyword evidence="3" id="KW-1185">Reference proteome</keyword>
<organism evidence="2 3">
    <name type="scientific">Marasmius crinis-equi</name>
    <dbReference type="NCBI Taxonomy" id="585013"/>
    <lineage>
        <taxon>Eukaryota</taxon>
        <taxon>Fungi</taxon>
        <taxon>Dikarya</taxon>
        <taxon>Basidiomycota</taxon>
        <taxon>Agaricomycotina</taxon>
        <taxon>Agaricomycetes</taxon>
        <taxon>Agaricomycetidae</taxon>
        <taxon>Agaricales</taxon>
        <taxon>Marasmiineae</taxon>
        <taxon>Marasmiaceae</taxon>
        <taxon>Marasmius</taxon>
    </lineage>
</organism>
<reference evidence="2 3" key="1">
    <citation type="submission" date="2024-02" db="EMBL/GenBank/DDBJ databases">
        <title>A draft genome for the cacao thread blight pathogen Marasmius crinis-equi.</title>
        <authorList>
            <person name="Cohen S.P."/>
            <person name="Baruah I.K."/>
            <person name="Amoako-Attah I."/>
            <person name="Bukari Y."/>
            <person name="Meinhardt L.W."/>
            <person name="Bailey B.A."/>
        </authorList>
    </citation>
    <scope>NUCLEOTIDE SEQUENCE [LARGE SCALE GENOMIC DNA]</scope>
    <source>
        <strain evidence="2 3">GH-76</strain>
    </source>
</reference>
<proteinExistence type="predicted"/>
<accession>A0ABR3F839</accession>
<evidence type="ECO:0000313" key="2">
    <source>
        <dbReference type="EMBL" id="KAL0571423.1"/>
    </source>
</evidence>
<feature type="compositionally biased region" description="Acidic residues" evidence="1">
    <location>
        <begin position="95"/>
        <end position="107"/>
    </location>
</feature>
<comment type="caution">
    <text evidence="2">The sequence shown here is derived from an EMBL/GenBank/DDBJ whole genome shotgun (WGS) entry which is preliminary data.</text>
</comment>
<sequence length="353" mass="40332">MPAIRTTKSTRAKRRAKAWKDALKPWVVDPTYRVPGEIDNMDMTCTVSQAKTIYGLDKHDLDSLPHQIEENSTRKMYPLKEVEYLSLLKKQALESDGEDEEDEDGEFEPGSPRKAKTQRSTQSPKKKKVAEPLPDWQRHANFPQPPPKILKGPYKRILDVEMPDPEEIEWKLGKIKGPVSVSDACRLWVLNPEDLKDLSEKSPWIDQVSAAKRAFSLHGGFPGQRNLVNRVRKKEEARLDREGKDRSDFEWSPIVQEQLDWLDRGNESEIPRWRMPEHDEGPRTTNRVAVLYPIRKYQGKWLPPASSGGPYTLLRLALNRTKLELAGQPQRKGVMTSGDAVRTMPEESAGKPA</sequence>